<keyword evidence="4" id="KW-1185">Reference proteome</keyword>
<dbReference type="STRING" id="492660.SAMN05192566_2389"/>
<feature type="compositionally biased region" description="Basic and acidic residues" evidence="1">
    <location>
        <begin position="67"/>
        <end position="88"/>
    </location>
</feature>
<sequence>MNKLLSTMLACVFACVSIFAVAAPEVPPPPAHQQKNQVPDSTGNGNYLESQPDNNGATDTTTGRQPSDQKRSKASNIEKSKKVKEKPADGGVNVNQSQP</sequence>
<dbReference type="RefSeq" id="WP_176755293.1">
    <property type="nucleotide sequence ID" value="NZ_FNFX01000005.1"/>
</dbReference>
<accession>A0A1G9EQA5</accession>
<dbReference type="AlphaFoldDB" id="A0A1G9EQA5"/>
<evidence type="ECO:0000313" key="3">
    <source>
        <dbReference type="EMBL" id="SDK78258.1"/>
    </source>
</evidence>
<dbReference type="EMBL" id="FNFX01000005">
    <property type="protein sequence ID" value="SDK78258.1"/>
    <property type="molecule type" value="Genomic_DNA"/>
</dbReference>
<protein>
    <submittedName>
        <fullName evidence="3">Uncharacterized protein</fullName>
    </submittedName>
</protein>
<proteinExistence type="predicted"/>
<evidence type="ECO:0000256" key="2">
    <source>
        <dbReference type="SAM" id="SignalP"/>
    </source>
</evidence>
<feature type="region of interest" description="Disordered" evidence="1">
    <location>
        <begin position="24"/>
        <end position="99"/>
    </location>
</feature>
<dbReference type="Proteomes" id="UP000198629">
    <property type="component" value="Unassembled WGS sequence"/>
</dbReference>
<feature type="compositionally biased region" description="Polar residues" evidence="1">
    <location>
        <begin position="33"/>
        <end position="66"/>
    </location>
</feature>
<evidence type="ECO:0000256" key="1">
    <source>
        <dbReference type="SAM" id="MobiDB-lite"/>
    </source>
</evidence>
<organism evidence="3 4">
    <name type="scientific">Methylophilus rhizosphaerae</name>
    <dbReference type="NCBI Taxonomy" id="492660"/>
    <lineage>
        <taxon>Bacteria</taxon>
        <taxon>Pseudomonadati</taxon>
        <taxon>Pseudomonadota</taxon>
        <taxon>Betaproteobacteria</taxon>
        <taxon>Nitrosomonadales</taxon>
        <taxon>Methylophilaceae</taxon>
        <taxon>Methylophilus</taxon>
    </lineage>
</organism>
<name>A0A1G9EQA5_9PROT</name>
<feature type="signal peptide" evidence="2">
    <location>
        <begin position="1"/>
        <end position="22"/>
    </location>
</feature>
<reference evidence="4" key="1">
    <citation type="submission" date="2016-10" db="EMBL/GenBank/DDBJ databases">
        <authorList>
            <person name="Varghese N."/>
            <person name="Submissions S."/>
        </authorList>
    </citation>
    <scope>NUCLEOTIDE SEQUENCE [LARGE SCALE GENOMIC DNA]</scope>
    <source>
        <strain evidence="4">CBMB127</strain>
    </source>
</reference>
<evidence type="ECO:0000313" key="4">
    <source>
        <dbReference type="Proteomes" id="UP000198629"/>
    </source>
</evidence>
<gene>
    <name evidence="3" type="ORF">SAMN05192566_2389</name>
</gene>
<keyword evidence="2" id="KW-0732">Signal</keyword>
<feature type="chain" id="PRO_5011730201" evidence="2">
    <location>
        <begin position="23"/>
        <end position="99"/>
    </location>
</feature>